<dbReference type="PRINTS" id="PR01590">
    <property type="entry name" value="HTHFIS"/>
</dbReference>
<dbReference type="InterPro" id="IPR002197">
    <property type="entry name" value="HTH_Fis"/>
</dbReference>
<proteinExistence type="predicted"/>
<dbReference type="Pfam" id="PF00158">
    <property type="entry name" value="Sigma54_activat"/>
    <property type="match status" value="1"/>
</dbReference>
<evidence type="ECO:0000259" key="7">
    <source>
        <dbReference type="PROSITE" id="PS50045"/>
    </source>
</evidence>
<dbReference type="Gene3D" id="1.10.8.60">
    <property type="match status" value="1"/>
</dbReference>
<dbReference type="InterPro" id="IPR058031">
    <property type="entry name" value="AAA_lid_NorR"/>
</dbReference>
<gene>
    <name evidence="8" type="primary">mopR</name>
    <name evidence="8" type="ORF">PS704_04546</name>
</gene>
<dbReference type="InterPro" id="IPR025662">
    <property type="entry name" value="Sigma_54_int_dom_ATP-bd_1"/>
</dbReference>
<dbReference type="GO" id="GO:0006355">
    <property type="term" value="P:regulation of DNA-templated transcription"/>
    <property type="evidence" value="ECO:0007669"/>
    <property type="project" value="InterPro"/>
</dbReference>
<organism evidence="8 9">
    <name type="scientific">Pseudomonas fluorescens</name>
    <dbReference type="NCBI Taxonomy" id="294"/>
    <lineage>
        <taxon>Bacteria</taxon>
        <taxon>Pseudomonadati</taxon>
        <taxon>Pseudomonadota</taxon>
        <taxon>Gammaproteobacteria</taxon>
        <taxon>Pseudomonadales</taxon>
        <taxon>Pseudomonadaceae</taxon>
        <taxon>Pseudomonas</taxon>
    </lineage>
</organism>
<evidence type="ECO:0000256" key="6">
    <source>
        <dbReference type="SAM" id="MobiDB-lite"/>
    </source>
</evidence>
<dbReference type="AlphaFoldDB" id="A0A5E7EES6"/>
<dbReference type="CDD" id="cd00009">
    <property type="entry name" value="AAA"/>
    <property type="match status" value="1"/>
</dbReference>
<dbReference type="PROSITE" id="PS00676">
    <property type="entry name" value="SIGMA54_INTERACT_2"/>
    <property type="match status" value="1"/>
</dbReference>
<evidence type="ECO:0000256" key="1">
    <source>
        <dbReference type="ARBA" id="ARBA00022741"/>
    </source>
</evidence>
<dbReference type="Pfam" id="PF06505">
    <property type="entry name" value="XylR_N"/>
    <property type="match status" value="1"/>
</dbReference>
<dbReference type="InterPro" id="IPR003593">
    <property type="entry name" value="AAA+_ATPase"/>
</dbReference>
<dbReference type="Pfam" id="PF25601">
    <property type="entry name" value="AAA_lid_14"/>
    <property type="match status" value="1"/>
</dbReference>
<dbReference type="Pfam" id="PF02954">
    <property type="entry name" value="HTH_8"/>
    <property type="match status" value="1"/>
</dbReference>
<evidence type="ECO:0000256" key="5">
    <source>
        <dbReference type="ARBA" id="ARBA00023163"/>
    </source>
</evidence>
<dbReference type="InterPro" id="IPR025943">
    <property type="entry name" value="Sigma_54_int_dom_ATP-bd_2"/>
</dbReference>
<keyword evidence="1" id="KW-0547">Nucleotide-binding</keyword>
<evidence type="ECO:0000256" key="4">
    <source>
        <dbReference type="ARBA" id="ARBA00023125"/>
    </source>
</evidence>
<evidence type="ECO:0000313" key="8">
    <source>
        <dbReference type="EMBL" id="VVO25179.1"/>
    </source>
</evidence>
<dbReference type="FunFam" id="3.40.50.300:FF:000006">
    <property type="entry name" value="DNA-binding transcriptional regulator NtrC"/>
    <property type="match status" value="1"/>
</dbReference>
<dbReference type="PROSITE" id="PS00688">
    <property type="entry name" value="SIGMA54_INTERACT_3"/>
    <property type="match status" value="1"/>
</dbReference>
<dbReference type="PROSITE" id="PS50045">
    <property type="entry name" value="SIGMA54_INTERACT_4"/>
    <property type="match status" value="1"/>
</dbReference>
<dbReference type="InterPro" id="IPR002078">
    <property type="entry name" value="Sigma_54_int"/>
</dbReference>
<dbReference type="RefSeq" id="WP_150639493.1">
    <property type="nucleotide sequence ID" value="NZ_CABVHP010000016.1"/>
</dbReference>
<keyword evidence="4" id="KW-0238">DNA-binding</keyword>
<dbReference type="SMART" id="SM00382">
    <property type="entry name" value="AAA"/>
    <property type="match status" value="1"/>
</dbReference>
<dbReference type="Proteomes" id="UP000326557">
    <property type="component" value="Unassembled WGS sequence"/>
</dbReference>
<keyword evidence="5" id="KW-0804">Transcription</keyword>
<evidence type="ECO:0000256" key="3">
    <source>
        <dbReference type="ARBA" id="ARBA00023015"/>
    </source>
</evidence>
<dbReference type="InterPro" id="IPR024096">
    <property type="entry name" value="NO_sig/Golgi_transp_ligand-bd"/>
</dbReference>
<dbReference type="InterPro" id="IPR009057">
    <property type="entry name" value="Homeodomain-like_sf"/>
</dbReference>
<dbReference type="GO" id="GO:0043565">
    <property type="term" value="F:sequence-specific DNA binding"/>
    <property type="evidence" value="ECO:0007669"/>
    <property type="project" value="InterPro"/>
</dbReference>
<dbReference type="InterPro" id="IPR027417">
    <property type="entry name" value="P-loop_NTPase"/>
</dbReference>
<dbReference type="Gene3D" id="3.30.1380.20">
    <property type="entry name" value="Trafficking protein particle complex subunit 3"/>
    <property type="match status" value="1"/>
</dbReference>
<dbReference type="SUPFAM" id="SSF46689">
    <property type="entry name" value="Homeodomain-like"/>
    <property type="match status" value="1"/>
</dbReference>
<protein>
    <submittedName>
        <fullName evidence="8">Phenol regulator MopR</fullName>
    </submittedName>
</protein>
<evidence type="ECO:0000313" key="9">
    <source>
        <dbReference type="Proteomes" id="UP000326557"/>
    </source>
</evidence>
<feature type="region of interest" description="Disordered" evidence="6">
    <location>
        <begin position="228"/>
        <end position="258"/>
    </location>
</feature>
<dbReference type="PROSITE" id="PS00675">
    <property type="entry name" value="SIGMA54_INTERACT_1"/>
    <property type="match status" value="1"/>
</dbReference>
<dbReference type="GO" id="GO:0005524">
    <property type="term" value="F:ATP binding"/>
    <property type="evidence" value="ECO:0007669"/>
    <property type="project" value="UniProtKB-KW"/>
</dbReference>
<dbReference type="InterPro" id="IPR004096">
    <property type="entry name" value="V4R"/>
</dbReference>
<dbReference type="InterPro" id="IPR025944">
    <property type="entry name" value="Sigma_54_int_dom_CS"/>
</dbReference>
<reference evidence="8 9" key="1">
    <citation type="submission" date="2019-09" db="EMBL/GenBank/DDBJ databases">
        <authorList>
            <person name="Chandra G."/>
            <person name="Truman W A."/>
        </authorList>
    </citation>
    <scope>NUCLEOTIDE SEQUENCE [LARGE SCALE GENOMIC DNA]</scope>
    <source>
        <strain evidence="8">PS704</strain>
    </source>
</reference>
<dbReference type="PANTHER" id="PTHR32071:SF113">
    <property type="entry name" value="ALGINATE BIOSYNTHESIS TRANSCRIPTIONAL REGULATORY PROTEIN ALGB"/>
    <property type="match status" value="1"/>
</dbReference>
<dbReference type="SUPFAM" id="SSF52540">
    <property type="entry name" value="P-loop containing nucleoside triphosphate hydrolases"/>
    <property type="match status" value="1"/>
</dbReference>
<keyword evidence="2" id="KW-0067">ATP-binding</keyword>
<dbReference type="SMART" id="SM00989">
    <property type="entry name" value="V4R"/>
    <property type="match status" value="1"/>
</dbReference>
<dbReference type="Gene3D" id="1.10.10.60">
    <property type="entry name" value="Homeodomain-like"/>
    <property type="match status" value="1"/>
</dbReference>
<keyword evidence="3" id="KW-0805">Transcription regulation</keyword>
<sequence>MNNPHLLFPGLAMREEHFSPRGDSTQLAEGNSPTVAELTECLFFSPVDGRIWLNDQRMLLLHSSSFGALRREIIDRQGLEQTRGLFTRTGYLSGARDARLIRERWPDADAAAIFSAGTRLHTLEGMTKVEPLHFKFDADSGFYEGEFLWHHSCEADEHIAAYGIGQDPVCWTELGYAIGYVSGLFGRLVIFRETECRGMGHETCRVVGKTAEQWGDVEQDLSYLTASPSSVAPRQHPAPAPAPAPDDDSEMPGGPKPIGASAAFNAATLALQRVAPTPATVLFSGESGVGKELFARQLHQYSPRHQAPFVALNCAAIPDNLIEAELFGVERGAYTGATHSRPGRFERAHGGTLFLDEIASLSLPGQGKLLRALQEREIERIGGGQPIKVDVRVVAATNVDLRKAVAAGDFREDLFYRLNVFPITLPPLRERRDDIPLLVNAFLRRFCQDYARKPAGLTMRALKALLRYDFPGNVRELQNLVERGLIASEDGQAIDLVHLFRNEPVPQELYSLDDKGSLAAIDQSPASAQPRPALLETLTRLEQGFSIEGLESRLIDEALQQSEGNLAAAARLLGLSRAQFAYRLKKYQQASAERAS</sequence>
<dbReference type="PANTHER" id="PTHR32071">
    <property type="entry name" value="TRANSCRIPTIONAL REGULATORY PROTEIN"/>
    <property type="match status" value="1"/>
</dbReference>
<feature type="domain" description="Sigma-54 factor interaction" evidence="7">
    <location>
        <begin position="257"/>
        <end position="486"/>
    </location>
</feature>
<dbReference type="SUPFAM" id="SSF111126">
    <property type="entry name" value="Ligand-binding domain in the NO signalling and Golgi transport"/>
    <property type="match status" value="1"/>
</dbReference>
<dbReference type="OrthoDB" id="9804019at2"/>
<dbReference type="InterPro" id="IPR010523">
    <property type="entry name" value="XylR_N"/>
</dbReference>
<dbReference type="Pfam" id="PF02830">
    <property type="entry name" value="V4R"/>
    <property type="match status" value="1"/>
</dbReference>
<dbReference type="EMBL" id="CABVHP010000016">
    <property type="protein sequence ID" value="VVO25179.1"/>
    <property type="molecule type" value="Genomic_DNA"/>
</dbReference>
<accession>A0A5E7EES6</accession>
<evidence type="ECO:0000256" key="2">
    <source>
        <dbReference type="ARBA" id="ARBA00022840"/>
    </source>
</evidence>
<name>A0A5E7EES6_PSEFL</name>
<dbReference type="Gene3D" id="3.40.50.300">
    <property type="entry name" value="P-loop containing nucleotide triphosphate hydrolases"/>
    <property type="match status" value="1"/>
</dbReference>